<evidence type="ECO:0000313" key="16">
    <source>
        <dbReference type="EMBL" id="KAJ5449586.1"/>
    </source>
</evidence>
<dbReference type="Pfam" id="PF13639">
    <property type="entry name" value="zf-RING_2"/>
    <property type="match status" value="1"/>
</dbReference>
<name>A0AAD6C5B7_9EURO</name>
<sequence length="349" mass="38086">MVIVYGIIGAFAAIFLLIVITGAVCSRRHTGRYIPRLVAGRTPQIRAGDITQATLAGRPRRSRARGIAQIVLDTIPIVKFNNDDDGVDAARCDVEMIANGPASEHSPSRSECIASVGQSTRLYEPELATTEEPSKQPTTLAADRESKKDAAPDEGNVSCPICTDDFVRGQDLRVLTCNHQFHPECIDPWLVNFSGTCPLCRINLNPPKADKKAEQEGENAEQHADENAATEESTSTIADGTQSRHSRYRLTNYPYGPLNVRRIHDATVEERLASLRHIRQVSQREGAGIEDTTARPGHSRLSSPFLRHFRISTRPHDFDASSPGVSDTSTPTVPPPAHLGSHSNLESSS</sequence>
<dbReference type="GO" id="GO:0006511">
    <property type="term" value="P:ubiquitin-dependent protein catabolic process"/>
    <property type="evidence" value="ECO:0007669"/>
    <property type="project" value="TreeGrafter"/>
</dbReference>
<dbReference type="SUPFAM" id="SSF57850">
    <property type="entry name" value="RING/U-box"/>
    <property type="match status" value="1"/>
</dbReference>
<feature type="compositionally biased region" description="Polar residues" evidence="13">
    <location>
        <begin position="230"/>
        <end position="243"/>
    </location>
</feature>
<keyword evidence="4" id="KW-0808">Transferase</keyword>
<reference evidence="16" key="1">
    <citation type="submission" date="2022-12" db="EMBL/GenBank/DDBJ databases">
        <authorList>
            <person name="Petersen C."/>
        </authorList>
    </citation>
    <scope>NUCLEOTIDE SEQUENCE</scope>
    <source>
        <strain evidence="16">IBT 16125</strain>
    </source>
</reference>
<dbReference type="PANTHER" id="PTHR45977:SF4">
    <property type="entry name" value="RING-TYPE DOMAIN-CONTAINING PROTEIN"/>
    <property type="match status" value="1"/>
</dbReference>
<accession>A0AAD6C5B7</accession>
<feature type="transmembrane region" description="Helical" evidence="14">
    <location>
        <begin position="6"/>
        <end position="26"/>
    </location>
</feature>
<dbReference type="Proteomes" id="UP001213681">
    <property type="component" value="Unassembled WGS sequence"/>
</dbReference>
<dbReference type="GO" id="GO:0008270">
    <property type="term" value="F:zinc ion binding"/>
    <property type="evidence" value="ECO:0007669"/>
    <property type="project" value="UniProtKB-KW"/>
</dbReference>
<feature type="compositionally biased region" description="Basic and acidic residues" evidence="13">
    <location>
        <begin position="209"/>
        <end position="226"/>
    </location>
</feature>
<feature type="region of interest" description="Disordered" evidence="13">
    <location>
        <begin position="283"/>
        <end position="349"/>
    </location>
</feature>
<evidence type="ECO:0000256" key="14">
    <source>
        <dbReference type="SAM" id="Phobius"/>
    </source>
</evidence>
<keyword evidence="6" id="KW-0479">Metal-binding</keyword>
<feature type="region of interest" description="Disordered" evidence="13">
    <location>
        <begin position="209"/>
        <end position="251"/>
    </location>
</feature>
<evidence type="ECO:0000256" key="10">
    <source>
        <dbReference type="ARBA" id="ARBA00022989"/>
    </source>
</evidence>
<reference evidence="16" key="2">
    <citation type="journal article" date="2023" name="IMA Fungus">
        <title>Comparative genomic study of the Penicillium genus elucidates a diverse pangenome and 15 lateral gene transfer events.</title>
        <authorList>
            <person name="Petersen C."/>
            <person name="Sorensen T."/>
            <person name="Nielsen M.R."/>
            <person name="Sondergaard T.E."/>
            <person name="Sorensen J.L."/>
            <person name="Fitzpatrick D.A."/>
            <person name="Frisvad J.C."/>
            <person name="Nielsen K.L."/>
        </authorList>
    </citation>
    <scope>NUCLEOTIDE SEQUENCE</scope>
    <source>
        <strain evidence="16">IBT 16125</strain>
    </source>
</reference>
<comment type="subcellular location">
    <subcellularLocation>
        <location evidence="2">Membrane</location>
        <topology evidence="2">Multi-pass membrane protein</topology>
    </subcellularLocation>
</comment>
<organism evidence="16 17">
    <name type="scientific">Penicillium daleae</name>
    <dbReference type="NCBI Taxonomy" id="63821"/>
    <lineage>
        <taxon>Eukaryota</taxon>
        <taxon>Fungi</taxon>
        <taxon>Dikarya</taxon>
        <taxon>Ascomycota</taxon>
        <taxon>Pezizomycotina</taxon>
        <taxon>Eurotiomycetes</taxon>
        <taxon>Eurotiomycetidae</taxon>
        <taxon>Eurotiales</taxon>
        <taxon>Aspergillaceae</taxon>
        <taxon>Penicillium</taxon>
    </lineage>
</organism>
<dbReference type="PANTHER" id="PTHR45977">
    <property type="entry name" value="TARGET OF ERK KINASE MPK-1"/>
    <property type="match status" value="1"/>
</dbReference>
<evidence type="ECO:0000313" key="17">
    <source>
        <dbReference type="Proteomes" id="UP001213681"/>
    </source>
</evidence>
<dbReference type="GO" id="GO:0061630">
    <property type="term" value="F:ubiquitin protein ligase activity"/>
    <property type="evidence" value="ECO:0007669"/>
    <property type="project" value="UniProtKB-EC"/>
</dbReference>
<dbReference type="RefSeq" id="XP_056765121.1">
    <property type="nucleotide sequence ID" value="XM_056909417.1"/>
</dbReference>
<comment type="caution">
    <text evidence="16">The sequence shown here is derived from an EMBL/GenBank/DDBJ whole genome shotgun (WGS) entry which is preliminary data.</text>
</comment>
<evidence type="ECO:0000256" key="1">
    <source>
        <dbReference type="ARBA" id="ARBA00000900"/>
    </source>
</evidence>
<evidence type="ECO:0000256" key="6">
    <source>
        <dbReference type="ARBA" id="ARBA00022723"/>
    </source>
</evidence>
<evidence type="ECO:0000256" key="9">
    <source>
        <dbReference type="ARBA" id="ARBA00022833"/>
    </source>
</evidence>
<dbReference type="InterPro" id="IPR001841">
    <property type="entry name" value="Znf_RING"/>
</dbReference>
<dbReference type="EC" id="2.3.2.27" evidence="3"/>
<dbReference type="EMBL" id="JAPVEA010000006">
    <property type="protein sequence ID" value="KAJ5449586.1"/>
    <property type="molecule type" value="Genomic_DNA"/>
</dbReference>
<evidence type="ECO:0000256" key="2">
    <source>
        <dbReference type="ARBA" id="ARBA00004141"/>
    </source>
</evidence>
<keyword evidence="11 14" id="KW-0472">Membrane</keyword>
<evidence type="ECO:0000256" key="13">
    <source>
        <dbReference type="SAM" id="MobiDB-lite"/>
    </source>
</evidence>
<keyword evidence="5 14" id="KW-0812">Transmembrane</keyword>
<evidence type="ECO:0000256" key="3">
    <source>
        <dbReference type="ARBA" id="ARBA00012483"/>
    </source>
</evidence>
<evidence type="ECO:0000256" key="11">
    <source>
        <dbReference type="ARBA" id="ARBA00023136"/>
    </source>
</evidence>
<keyword evidence="17" id="KW-1185">Reference proteome</keyword>
<keyword evidence="9" id="KW-0862">Zinc</keyword>
<keyword evidence="8" id="KW-0833">Ubl conjugation pathway</keyword>
<evidence type="ECO:0000256" key="7">
    <source>
        <dbReference type="ARBA" id="ARBA00022771"/>
    </source>
</evidence>
<evidence type="ECO:0000256" key="8">
    <source>
        <dbReference type="ARBA" id="ARBA00022786"/>
    </source>
</evidence>
<dbReference type="GO" id="GO:0016020">
    <property type="term" value="C:membrane"/>
    <property type="evidence" value="ECO:0007669"/>
    <property type="project" value="UniProtKB-SubCell"/>
</dbReference>
<dbReference type="SMART" id="SM00184">
    <property type="entry name" value="RING"/>
    <property type="match status" value="1"/>
</dbReference>
<dbReference type="AlphaFoldDB" id="A0AAD6C5B7"/>
<keyword evidence="7 12" id="KW-0863">Zinc-finger</keyword>
<dbReference type="Gene3D" id="3.30.40.10">
    <property type="entry name" value="Zinc/RING finger domain, C3HC4 (zinc finger)"/>
    <property type="match status" value="1"/>
</dbReference>
<dbReference type="InterPro" id="IPR013083">
    <property type="entry name" value="Znf_RING/FYVE/PHD"/>
</dbReference>
<dbReference type="GO" id="GO:0016567">
    <property type="term" value="P:protein ubiquitination"/>
    <property type="evidence" value="ECO:0007669"/>
    <property type="project" value="TreeGrafter"/>
</dbReference>
<feature type="domain" description="RING-type" evidence="15">
    <location>
        <begin position="159"/>
        <end position="201"/>
    </location>
</feature>
<proteinExistence type="predicted"/>
<evidence type="ECO:0000256" key="5">
    <source>
        <dbReference type="ARBA" id="ARBA00022692"/>
    </source>
</evidence>
<keyword evidence="10 14" id="KW-1133">Transmembrane helix</keyword>
<dbReference type="GeneID" id="81599660"/>
<dbReference type="PROSITE" id="PS50089">
    <property type="entry name" value="ZF_RING_2"/>
    <property type="match status" value="1"/>
</dbReference>
<protein>
    <recommendedName>
        <fullName evidence="3">RING-type E3 ubiquitin transferase</fullName>
        <ecNumber evidence="3">2.3.2.27</ecNumber>
    </recommendedName>
</protein>
<evidence type="ECO:0000256" key="4">
    <source>
        <dbReference type="ARBA" id="ARBA00022679"/>
    </source>
</evidence>
<gene>
    <name evidence="16" type="ORF">N7458_006035</name>
</gene>
<feature type="compositionally biased region" description="Low complexity" evidence="13">
    <location>
        <begin position="321"/>
        <end position="331"/>
    </location>
</feature>
<feature type="region of interest" description="Disordered" evidence="13">
    <location>
        <begin position="126"/>
        <end position="154"/>
    </location>
</feature>
<evidence type="ECO:0000259" key="15">
    <source>
        <dbReference type="PROSITE" id="PS50089"/>
    </source>
</evidence>
<evidence type="ECO:0000256" key="12">
    <source>
        <dbReference type="PROSITE-ProRule" id="PRU00175"/>
    </source>
</evidence>
<dbReference type="CDD" id="cd16454">
    <property type="entry name" value="RING-H2_PA-TM-RING"/>
    <property type="match status" value="1"/>
</dbReference>
<comment type="catalytic activity">
    <reaction evidence="1">
        <text>S-ubiquitinyl-[E2 ubiquitin-conjugating enzyme]-L-cysteine + [acceptor protein]-L-lysine = [E2 ubiquitin-conjugating enzyme]-L-cysteine + N(6)-ubiquitinyl-[acceptor protein]-L-lysine.</text>
        <dbReference type="EC" id="2.3.2.27"/>
    </reaction>
</comment>
<feature type="compositionally biased region" description="Basic and acidic residues" evidence="13">
    <location>
        <begin position="142"/>
        <end position="151"/>
    </location>
</feature>